<proteinExistence type="predicted"/>
<comment type="caution">
    <text evidence="2">The sequence shown here is derived from an EMBL/GenBank/DDBJ whole genome shotgun (WGS) entry which is preliminary data.</text>
</comment>
<keyword evidence="3" id="KW-1185">Reference proteome</keyword>
<name>A0A2S7T5G3_9FLAO</name>
<dbReference type="AlphaFoldDB" id="A0A2S7T5G3"/>
<evidence type="ECO:0008006" key="4">
    <source>
        <dbReference type="Google" id="ProtNLM"/>
    </source>
</evidence>
<dbReference type="EMBL" id="MQVX01000001">
    <property type="protein sequence ID" value="PQJ15170.1"/>
    <property type="molecule type" value="Genomic_DNA"/>
</dbReference>
<reference evidence="3" key="1">
    <citation type="submission" date="2016-11" db="EMBL/GenBank/DDBJ databases">
        <title>Trade-off between light-utilization and light-protection in marine flavobacteria.</title>
        <authorList>
            <person name="Kumagai Y."/>
            <person name="Yoshizawa S."/>
            <person name="Kogure K."/>
        </authorList>
    </citation>
    <scope>NUCLEOTIDE SEQUENCE [LARGE SCALE GENOMIC DNA]</scope>
    <source>
        <strain evidence="3">SG-18</strain>
    </source>
</reference>
<organism evidence="2 3">
    <name type="scientific">Aureicoccus marinus</name>
    <dbReference type="NCBI Taxonomy" id="754435"/>
    <lineage>
        <taxon>Bacteria</taxon>
        <taxon>Pseudomonadati</taxon>
        <taxon>Bacteroidota</taxon>
        <taxon>Flavobacteriia</taxon>
        <taxon>Flavobacteriales</taxon>
        <taxon>Flavobacteriaceae</taxon>
        <taxon>Aureicoccus</taxon>
    </lineage>
</organism>
<dbReference type="OrthoDB" id="1492374at2"/>
<sequence>MRWKSLLLFGLFIVQGMHSQNDNFSTTTKLKSEPYFIVDEEPFQDEINRAFRSVLTSPDLAKLNFSPECNLKTSYVKQVIDHLRNTASSINFYPTENFQKKPENVSDWTIEGIFKHLELKSVDRGFFPSVADRVAQAYSDAKNFSDFAFRLTKKDLGKLSDEQKNEMRVAYNKLSFLLKKENHWRYRGMAKTIGECRVFLDPTIRVSKLKFPKVDYEVLININSTCPCGTGVKESKFTYTAKLQGIMTNSKWSISTPKKVKFNTEYIKCCPSKENAKQASYDELSDRIAESMTQRMQESLEESPNREEFKEPELADRPIGQRLNYFAGGGLVLGPETDFFGFNYLVSIAYLIHATKALEIMPELGYSRFTGKETDFGFQTEGVAFAPVKARALVELSDVSPGLDGFTVSAGLGYAIGLTEGISGGMAYDIGGGYRIKNATEKSPCQWDLSAMFTGIQVENGSFSSVIFGVRVRY</sequence>
<gene>
    <name evidence="2" type="ORF">BST99_04990</name>
</gene>
<evidence type="ECO:0000313" key="2">
    <source>
        <dbReference type="EMBL" id="PQJ15170.1"/>
    </source>
</evidence>
<dbReference type="Proteomes" id="UP000239366">
    <property type="component" value="Unassembled WGS sequence"/>
</dbReference>
<feature type="signal peptide" evidence="1">
    <location>
        <begin position="1"/>
        <end position="19"/>
    </location>
</feature>
<accession>A0A2S7T5G3</accession>
<keyword evidence="1" id="KW-0732">Signal</keyword>
<protein>
    <recommendedName>
        <fullName evidence="4">Outer membrane protein beta-barrel domain-containing protein</fullName>
    </recommendedName>
</protein>
<feature type="chain" id="PRO_5015542413" description="Outer membrane protein beta-barrel domain-containing protein" evidence="1">
    <location>
        <begin position="20"/>
        <end position="474"/>
    </location>
</feature>
<evidence type="ECO:0000256" key="1">
    <source>
        <dbReference type="SAM" id="SignalP"/>
    </source>
</evidence>
<evidence type="ECO:0000313" key="3">
    <source>
        <dbReference type="Proteomes" id="UP000239366"/>
    </source>
</evidence>